<protein>
    <submittedName>
        <fullName evidence="3">Beta-lactamase</fullName>
    </submittedName>
</protein>
<name>A0A7U3YQA7_DESPD</name>
<keyword evidence="4" id="KW-1185">Reference proteome</keyword>
<evidence type="ECO:0000313" key="3">
    <source>
        <dbReference type="EMBL" id="ADW19416.1"/>
    </source>
</evidence>
<dbReference type="KEGG" id="dpr:Despr_3289"/>
<gene>
    <name evidence="3" type="ordered locus">Despr_3289</name>
</gene>
<dbReference type="Gene3D" id="3.40.710.10">
    <property type="entry name" value="DD-peptidase/beta-lactamase superfamily"/>
    <property type="match status" value="1"/>
</dbReference>
<keyword evidence="1" id="KW-0378">Hydrolase</keyword>
<reference evidence="3 4" key="1">
    <citation type="journal article" date="2011" name="Stand. Genomic Sci.">
        <title>Complete genome sequence of Desulfobulbus propionicus type strain (1pr3).</title>
        <authorList>
            <person name="Pagani I."/>
            <person name="Lapidus A."/>
            <person name="Nolan M."/>
            <person name="Lucas S."/>
            <person name="Hammon N."/>
            <person name="Deshpande S."/>
            <person name="Cheng J.F."/>
            <person name="Chertkov O."/>
            <person name="Davenport K."/>
            <person name="Tapia R."/>
            <person name="Han C."/>
            <person name="Goodwin L."/>
            <person name="Pitluck S."/>
            <person name="Liolios K."/>
            <person name="Mavromatis K."/>
            <person name="Ivanova N."/>
            <person name="Mikhailova N."/>
            <person name="Pati A."/>
            <person name="Chen A."/>
            <person name="Palaniappan K."/>
            <person name="Land M."/>
            <person name="Hauser L."/>
            <person name="Chang Y.J."/>
            <person name="Jeffries C.D."/>
            <person name="Detter J.C."/>
            <person name="Brambilla E."/>
            <person name="Kannan K.P."/>
            <person name="Djao O.D."/>
            <person name="Rohde M."/>
            <person name="Pukall R."/>
            <person name="Spring S."/>
            <person name="Goker M."/>
            <person name="Sikorski J."/>
            <person name="Woyke T."/>
            <person name="Bristow J."/>
            <person name="Eisen J.A."/>
            <person name="Markowitz V."/>
            <person name="Hugenholtz P."/>
            <person name="Kyrpides N.C."/>
            <person name="Klenk H.P."/>
        </authorList>
    </citation>
    <scope>NUCLEOTIDE SEQUENCE [LARGE SCALE GENOMIC DNA]</scope>
    <source>
        <strain evidence="4">ATCC 33891 / DSM 2032 / 1pr3</strain>
    </source>
</reference>
<dbReference type="GO" id="GO:0016787">
    <property type="term" value="F:hydrolase activity"/>
    <property type="evidence" value="ECO:0007669"/>
    <property type="project" value="UniProtKB-KW"/>
</dbReference>
<proteinExistence type="predicted"/>
<dbReference type="AlphaFoldDB" id="A0A7U3YQA7"/>
<dbReference type="PANTHER" id="PTHR43283:SF11">
    <property type="entry name" value="BETA-LACTAMASE-RELATED DOMAIN-CONTAINING PROTEIN"/>
    <property type="match status" value="1"/>
</dbReference>
<dbReference type="InterPro" id="IPR050789">
    <property type="entry name" value="Diverse_Enzym_Activities"/>
</dbReference>
<dbReference type="InterPro" id="IPR012338">
    <property type="entry name" value="Beta-lactam/transpept-like"/>
</dbReference>
<feature type="domain" description="Beta-lactamase-related" evidence="2">
    <location>
        <begin position="12"/>
        <end position="350"/>
    </location>
</feature>
<evidence type="ECO:0000256" key="1">
    <source>
        <dbReference type="ARBA" id="ARBA00022801"/>
    </source>
</evidence>
<evidence type="ECO:0000259" key="2">
    <source>
        <dbReference type="Pfam" id="PF00144"/>
    </source>
</evidence>
<organism evidence="3 4">
    <name type="scientific">Desulfobulbus propionicus (strain ATCC 33891 / DSM 2032 / VKM B-1956 / 1pr3)</name>
    <dbReference type="NCBI Taxonomy" id="577650"/>
    <lineage>
        <taxon>Bacteria</taxon>
        <taxon>Pseudomonadati</taxon>
        <taxon>Thermodesulfobacteriota</taxon>
        <taxon>Desulfobulbia</taxon>
        <taxon>Desulfobulbales</taxon>
        <taxon>Desulfobulbaceae</taxon>
        <taxon>Desulfobulbus</taxon>
    </lineage>
</organism>
<dbReference type="PANTHER" id="PTHR43283">
    <property type="entry name" value="BETA-LACTAMASE-RELATED"/>
    <property type="match status" value="1"/>
</dbReference>
<dbReference type="SUPFAM" id="SSF56601">
    <property type="entry name" value="beta-lactamase/transpeptidase-like"/>
    <property type="match status" value="1"/>
</dbReference>
<dbReference type="EMBL" id="CP002364">
    <property type="protein sequence ID" value="ADW19416.1"/>
    <property type="molecule type" value="Genomic_DNA"/>
</dbReference>
<dbReference type="Pfam" id="PF00144">
    <property type="entry name" value="Beta-lactamase"/>
    <property type="match status" value="1"/>
</dbReference>
<dbReference type="Proteomes" id="UP000006365">
    <property type="component" value="Chromosome"/>
</dbReference>
<sequence>MKNQINRKLSELCRQGLEEGVFCGVSAAVSVTRHGVRSRSWFSGGRTRSDAHGQPVKAETFFDLASLTKPLCTTLCVLHLLETGQMRLCQSGLPPLAPDLEPEKEAITIRHLLQHSSGLPAYQPYFAQFNPRQSPRNKGLLLEKIIREPIDYPLGSTCVYSDLGFMLLGWLIEHTTATRLDHLFSTVITEPLQISSTLRFRPLNETWTDEHTGTIAATEKCLWRQRLLQGEVHDEHCWLMGGVAGHAGLFGTIEAVMRLCERLLDIWKGRNSHPAFANALLREALTRRHQSSSWCLGFDTPTPGRSSSGHLFSAHSVGHLGFSGTSFWIDPEQEVIIVLLTNRVHPSRENIKIRPFRPIFHDRLMETILAAS</sequence>
<dbReference type="InterPro" id="IPR001466">
    <property type="entry name" value="Beta-lactam-related"/>
</dbReference>
<evidence type="ECO:0000313" key="4">
    <source>
        <dbReference type="Proteomes" id="UP000006365"/>
    </source>
</evidence>
<accession>A0A7U3YQA7</accession>